<organism evidence="1 2">
    <name type="scientific">Rhizophagus irregularis</name>
    <dbReference type="NCBI Taxonomy" id="588596"/>
    <lineage>
        <taxon>Eukaryota</taxon>
        <taxon>Fungi</taxon>
        <taxon>Fungi incertae sedis</taxon>
        <taxon>Mucoromycota</taxon>
        <taxon>Glomeromycotina</taxon>
        <taxon>Glomeromycetes</taxon>
        <taxon>Glomerales</taxon>
        <taxon>Glomeraceae</taxon>
        <taxon>Rhizophagus</taxon>
    </lineage>
</organism>
<dbReference type="EMBL" id="LLXL01002498">
    <property type="protein sequence ID" value="PKK60681.1"/>
    <property type="molecule type" value="Genomic_DNA"/>
</dbReference>
<sequence>MPAVNINRKYFISMVSESVVQEDRKSYLNHFVEEIFQRKVRVITLVNRLWCRYDNSIVMGKSIFIKIS</sequence>
<comment type="caution">
    <text evidence="1">The sequence shown here is derived from an EMBL/GenBank/DDBJ whole genome shotgun (WGS) entry which is preliminary data.</text>
</comment>
<protein>
    <submittedName>
        <fullName evidence="1">Uncharacterized protein</fullName>
    </submittedName>
</protein>
<reference evidence="1 2" key="1">
    <citation type="submission" date="2016-04" db="EMBL/GenBank/DDBJ databases">
        <title>Genome analyses suggest a sexual origin of heterokaryosis in a supposedly ancient asexual fungus.</title>
        <authorList>
            <person name="Ropars J."/>
            <person name="Sedzielewska K."/>
            <person name="Noel J."/>
            <person name="Charron P."/>
            <person name="Farinelli L."/>
            <person name="Marton T."/>
            <person name="Kruger M."/>
            <person name="Pelin A."/>
            <person name="Brachmann A."/>
            <person name="Corradi N."/>
        </authorList>
    </citation>
    <scope>NUCLEOTIDE SEQUENCE [LARGE SCALE GENOMIC DNA]</scope>
    <source>
        <strain evidence="1 2">C2</strain>
    </source>
</reference>
<dbReference type="Proteomes" id="UP000233469">
    <property type="component" value="Unassembled WGS sequence"/>
</dbReference>
<reference evidence="1 2" key="2">
    <citation type="submission" date="2017-10" db="EMBL/GenBank/DDBJ databases">
        <title>Extensive intraspecific genome diversity in a model arbuscular mycorrhizal fungus.</title>
        <authorList>
            <person name="Chen E.C.H."/>
            <person name="Morin E."/>
            <person name="Baudet D."/>
            <person name="Noel J."/>
            <person name="Ndikumana S."/>
            <person name="Charron P."/>
            <person name="St-Onge C."/>
            <person name="Giorgi J."/>
            <person name="Grigoriev I.V."/>
            <person name="Roux C."/>
            <person name="Martin F.M."/>
            <person name="Corradi N."/>
        </authorList>
    </citation>
    <scope>NUCLEOTIDE SEQUENCE [LARGE SCALE GENOMIC DNA]</scope>
    <source>
        <strain evidence="1 2">C2</strain>
    </source>
</reference>
<dbReference type="AlphaFoldDB" id="A0A2N1MGC2"/>
<proteinExistence type="predicted"/>
<evidence type="ECO:0000313" key="1">
    <source>
        <dbReference type="EMBL" id="PKK60681.1"/>
    </source>
</evidence>
<name>A0A2N1MGC2_9GLOM</name>
<evidence type="ECO:0000313" key="2">
    <source>
        <dbReference type="Proteomes" id="UP000233469"/>
    </source>
</evidence>
<dbReference type="VEuPathDB" id="FungiDB:FUN_012178"/>
<accession>A0A2N1MGC2</accession>
<gene>
    <name evidence="1" type="ORF">RhiirC2_761551</name>
</gene>